<evidence type="ECO:0000256" key="1">
    <source>
        <dbReference type="SAM" id="Phobius"/>
    </source>
</evidence>
<dbReference type="Pfam" id="PF13796">
    <property type="entry name" value="Sensor"/>
    <property type="match status" value="1"/>
</dbReference>
<dbReference type="GO" id="GO:0016301">
    <property type="term" value="F:kinase activity"/>
    <property type="evidence" value="ECO:0007669"/>
    <property type="project" value="UniProtKB-KW"/>
</dbReference>
<keyword evidence="1" id="KW-1133">Transmembrane helix</keyword>
<sequence length="255" mass="27855">MATATDTARHRPHALPAVLRAPFAGRTWRELLYVVTGLPLACLYFAFSIAALATGAGLLITFLGVPVLAAGLLGCRAAGRLERARARALLNVDVAEPEPVRALQRRGGFLPWVGALLRSGVSWRHQLYTVLHFPWALFSFVVSVVVWSLALPLVAYPAWQWVYPRHLDQPGIGWDLPDGRQWYADAPLETLEVAGAGLVLLLAAPWIVRGLTQIDRLLIPALLGPSRLATRVRELESGRGSVADTAAADLRRIER</sequence>
<protein>
    <submittedName>
        <fullName evidence="3">Histidine kinase</fullName>
    </submittedName>
</protein>
<accession>A0A1E7KTR8</accession>
<proteinExistence type="predicted"/>
<keyword evidence="4" id="KW-1185">Reference proteome</keyword>
<dbReference type="InterPro" id="IPR025828">
    <property type="entry name" value="Put_sensor_dom"/>
</dbReference>
<dbReference type="AlphaFoldDB" id="A0A1E7KTR8"/>
<organism evidence="3 4">
    <name type="scientific">Streptomyces nanshensis</name>
    <dbReference type="NCBI Taxonomy" id="518642"/>
    <lineage>
        <taxon>Bacteria</taxon>
        <taxon>Bacillati</taxon>
        <taxon>Actinomycetota</taxon>
        <taxon>Actinomycetes</taxon>
        <taxon>Kitasatosporales</taxon>
        <taxon>Streptomycetaceae</taxon>
        <taxon>Streptomyces</taxon>
    </lineage>
</organism>
<evidence type="ECO:0000313" key="4">
    <source>
        <dbReference type="Proteomes" id="UP000176005"/>
    </source>
</evidence>
<feature type="transmembrane region" description="Helical" evidence="1">
    <location>
        <begin position="31"/>
        <end position="52"/>
    </location>
</feature>
<dbReference type="RefSeq" id="WP_171908840.1">
    <property type="nucleotide sequence ID" value="NZ_LJGW01000528.1"/>
</dbReference>
<dbReference type="EMBL" id="LJGW01000528">
    <property type="protein sequence ID" value="OEV07320.1"/>
    <property type="molecule type" value="Genomic_DNA"/>
</dbReference>
<reference evidence="3 4" key="1">
    <citation type="journal article" date="2016" name="Front. Microbiol.">
        <title>Comparative Genomics Analysis of Streptomyces Species Reveals Their Adaptation to the Marine Environment and Their Diversity at the Genomic Level.</title>
        <authorList>
            <person name="Tian X."/>
            <person name="Zhang Z."/>
            <person name="Yang T."/>
            <person name="Chen M."/>
            <person name="Li J."/>
            <person name="Chen F."/>
            <person name="Yang J."/>
            <person name="Li W."/>
            <person name="Zhang B."/>
            <person name="Zhang Z."/>
            <person name="Wu J."/>
            <person name="Zhang C."/>
            <person name="Long L."/>
            <person name="Xiao J."/>
        </authorList>
    </citation>
    <scope>NUCLEOTIDE SEQUENCE [LARGE SCALE GENOMIC DNA]</scope>
    <source>
        <strain evidence="3 4">SCSIO 10429</strain>
    </source>
</reference>
<feature type="transmembrane region" description="Helical" evidence="1">
    <location>
        <begin position="190"/>
        <end position="208"/>
    </location>
</feature>
<evidence type="ECO:0000259" key="2">
    <source>
        <dbReference type="Pfam" id="PF13796"/>
    </source>
</evidence>
<evidence type="ECO:0000313" key="3">
    <source>
        <dbReference type="EMBL" id="OEV07320.1"/>
    </source>
</evidence>
<dbReference type="Proteomes" id="UP000176005">
    <property type="component" value="Unassembled WGS sequence"/>
</dbReference>
<keyword evidence="1" id="KW-0812">Transmembrane</keyword>
<keyword evidence="3" id="KW-0808">Transferase</keyword>
<feature type="transmembrane region" description="Helical" evidence="1">
    <location>
        <begin position="133"/>
        <end position="159"/>
    </location>
</feature>
<gene>
    <name evidence="3" type="ORF">AN218_29485</name>
</gene>
<keyword evidence="3" id="KW-0418">Kinase</keyword>
<feature type="non-terminal residue" evidence="3">
    <location>
        <position position="255"/>
    </location>
</feature>
<comment type="caution">
    <text evidence="3">The sequence shown here is derived from an EMBL/GenBank/DDBJ whole genome shotgun (WGS) entry which is preliminary data.</text>
</comment>
<name>A0A1E7KTR8_9ACTN</name>
<keyword evidence="1" id="KW-0472">Membrane</keyword>
<feature type="domain" description="Putative sensor" evidence="2">
    <location>
        <begin position="33"/>
        <end position="223"/>
    </location>
</feature>
<feature type="transmembrane region" description="Helical" evidence="1">
    <location>
        <begin position="58"/>
        <end position="79"/>
    </location>
</feature>